<proteinExistence type="predicted"/>
<name>A0AAV7E582_ARIFI</name>
<gene>
    <name evidence="1" type="ORF">H6P81_015113</name>
</gene>
<protein>
    <submittedName>
        <fullName evidence="1">Uncharacterized protein</fullName>
    </submittedName>
</protein>
<evidence type="ECO:0000313" key="1">
    <source>
        <dbReference type="EMBL" id="KAG9443773.1"/>
    </source>
</evidence>
<reference evidence="1 2" key="1">
    <citation type="submission" date="2021-07" db="EMBL/GenBank/DDBJ databases">
        <title>The Aristolochia fimbriata genome: insights into angiosperm evolution, floral development and chemical biosynthesis.</title>
        <authorList>
            <person name="Jiao Y."/>
        </authorList>
    </citation>
    <scope>NUCLEOTIDE SEQUENCE [LARGE SCALE GENOMIC DNA]</scope>
    <source>
        <strain evidence="1">IBCAS-2021</strain>
        <tissue evidence="1">Leaf</tissue>
    </source>
</reference>
<organism evidence="1 2">
    <name type="scientific">Aristolochia fimbriata</name>
    <name type="common">White veined hardy Dutchman's pipe vine</name>
    <dbReference type="NCBI Taxonomy" id="158543"/>
    <lineage>
        <taxon>Eukaryota</taxon>
        <taxon>Viridiplantae</taxon>
        <taxon>Streptophyta</taxon>
        <taxon>Embryophyta</taxon>
        <taxon>Tracheophyta</taxon>
        <taxon>Spermatophyta</taxon>
        <taxon>Magnoliopsida</taxon>
        <taxon>Magnoliidae</taxon>
        <taxon>Piperales</taxon>
        <taxon>Aristolochiaceae</taxon>
        <taxon>Aristolochia</taxon>
    </lineage>
</organism>
<keyword evidence="2" id="KW-1185">Reference proteome</keyword>
<dbReference type="EMBL" id="JAINDJ010000006">
    <property type="protein sequence ID" value="KAG9443773.1"/>
    <property type="molecule type" value="Genomic_DNA"/>
</dbReference>
<comment type="caution">
    <text evidence="1">The sequence shown here is derived from an EMBL/GenBank/DDBJ whole genome shotgun (WGS) entry which is preliminary data.</text>
</comment>
<accession>A0AAV7E582</accession>
<sequence>MSGKHLGVNLKGKITGIAGREEACGGFTTKRRFSFVDDSVPQQRDSKNQMTGFRKGSTQSILEISPYGHRIRTFDPTLGSACVTGDEQHELTRQLDYLNKDLYPFSYPFLFRGLSIFFLEVTPKLQNVEQEQRLWRTVMKSSAVLHGKLSRLQKNSSRSLRLSLFLGTHRLCFRLFVLPEGRKRQGGPDELRVAFSDAHVKEKIAEIPKVAQKIRKFAMPYRVHIPVFEKMRRFPFPVLSTAWIGLAAFAEKESRDGSVLLPSSWASSFCRFV</sequence>
<evidence type="ECO:0000313" key="2">
    <source>
        <dbReference type="Proteomes" id="UP000825729"/>
    </source>
</evidence>
<dbReference type="Proteomes" id="UP000825729">
    <property type="component" value="Unassembled WGS sequence"/>
</dbReference>
<dbReference type="AlphaFoldDB" id="A0AAV7E582"/>